<dbReference type="PANTHER" id="PTHR36174">
    <property type="entry name" value="LIPID II:GLYCINE GLYCYLTRANSFERASE"/>
    <property type="match status" value="1"/>
</dbReference>
<gene>
    <name evidence="8" type="ORF">JOF36_002060</name>
</gene>
<dbReference type="InterPro" id="IPR038740">
    <property type="entry name" value="BioF2-like_GNAT_dom"/>
</dbReference>
<keyword evidence="3" id="KW-0133">Cell shape</keyword>
<evidence type="ECO:0000313" key="8">
    <source>
        <dbReference type="EMBL" id="MBP2366364.1"/>
    </source>
</evidence>
<evidence type="ECO:0000256" key="5">
    <source>
        <dbReference type="ARBA" id="ARBA00023315"/>
    </source>
</evidence>
<keyword evidence="4" id="KW-0573">Peptidoglycan synthesis</keyword>
<evidence type="ECO:0000313" key="9">
    <source>
        <dbReference type="Proteomes" id="UP001519295"/>
    </source>
</evidence>
<organism evidence="8 9">
    <name type="scientific">Pseudonocardia parietis</name>
    <dbReference type="NCBI Taxonomy" id="570936"/>
    <lineage>
        <taxon>Bacteria</taxon>
        <taxon>Bacillati</taxon>
        <taxon>Actinomycetota</taxon>
        <taxon>Actinomycetes</taxon>
        <taxon>Pseudonocardiales</taxon>
        <taxon>Pseudonocardiaceae</taxon>
        <taxon>Pseudonocardia</taxon>
    </lineage>
</organism>
<dbReference type="InterPro" id="IPR050644">
    <property type="entry name" value="PG_Glycine_Bridge_Synth"/>
</dbReference>
<keyword evidence="5" id="KW-0012">Acyltransferase</keyword>
<dbReference type="PANTHER" id="PTHR36174:SF1">
    <property type="entry name" value="LIPID II:GLYCINE GLYCYLTRANSFERASE"/>
    <property type="match status" value="1"/>
</dbReference>
<dbReference type="RefSeq" id="WP_307862300.1">
    <property type="nucleotide sequence ID" value="NZ_JAGINU010000001.1"/>
</dbReference>
<accession>A0ABS4VR29</accession>
<dbReference type="InterPro" id="IPR003447">
    <property type="entry name" value="FEMABX"/>
</dbReference>
<comment type="caution">
    <text evidence="8">The sequence shown here is derived from an EMBL/GenBank/DDBJ whole genome shotgun (WGS) entry which is preliminary data.</text>
</comment>
<dbReference type="InterPro" id="IPR016181">
    <property type="entry name" value="Acyl_CoA_acyltransferase"/>
</dbReference>
<name>A0ABS4VR29_9PSEU</name>
<dbReference type="Gene3D" id="3.40.630.30">
    <property type="match status" value="2"/>
</dbReference>
<keyword evidence="6" id="KW-0961">Cell wall biogenesis/degradation</keyword>
<evidence type="ECO:0000259" key="7">
    <source>
        <dbReference type="Pfam" id="PF13480"/>
    </source>
</evidence>
<keyword evidence="2" id="KW-0808">Transferase</keyword>
<sequence length="375" mass="41530">MTSETGSPKSIIELRSPNGDELTEWDDLVGRLDGGDTVQKSGWAELRSAAGFDARYLLLRSGDRMVGGAQVLVRRVPLVGTVGYISNGPLLDEAQADRGAALQSVCDRLVDLARSDFAVLLIQPPDGRDDVSDELLRRGFRPSEAGIAPARTLRLALDRPEDEIRAGFSKRLRRWTGQWERRGVTVRSATDDDLSTVARLLGETARFHGFESFPESYLRTMHRIFASRGEVQILLGEVAGEPVVCEVLTGCAGVVRSRLVGTDRSTEWEHLNVSGAVQWDAIRWARHAGYRWFDFGGIGAESARRLAAGPPMSTEGLPGPDQFKIRFGGRLHTYPQAVEWFRSPALRAAYDLGRRSERGRRMLGTVRNHLRHTAI</sequence>
<keyword evidence="9" id="KW-1185">Reference proteome</keyword>
<reference evidence="8 9" key="1">
    <citation type="submission" date="2021-03" db="EMBL/GenBank/DDBJ databases">
        <title>Sequencing the genomes of 1000 actinobacteria strains.</title>
        <authorList>
            <person name="Klenk H.-P."/>
        </authorList>
    </citation>
    <scope>NUCLEOTIDE SEQUENCE [LARGE SCALE GENOMIC DNA]</scope>
    <source>
        <strain evidence="8 9">DSM 45256</strain>
    </source>
</reference>
<proteinExistence type="inferred from homology"/>
<dbReference type="EMBL" id="JAGINU010000001">
    <property type="protein sequence ID" value="MBP2366364.1"/>
    <property type="molecule type" value="Genomic_DNA"/>
</dbReference>
<dbReference type="PROSITE" id="PS51191">
    <property type="entry name" value="FEMABX"/>
    <property type="match status" value="1"/>
</dbReference>
<evidence type="ECO:0000256" key="1">
    <source>
        <dbReference type="ARBA" id="ARBA00009943"/>
    </source>
</evidence>
<evidence type="ECO:0000256" key="6">
    <source>
        <dbReference type="ARBA" id="ARBA00023316"/>
    </source>
</evidence>
<protein>
    <submittedName>
        <fullName evidence="8">Lipid II:glycine glycyltransferase (Peptidoglycan interpeptide bridge formation enzyme)</fullName>
    </submittedName>
</protein>
<evidence type="ECO:0000256" key="4">
    <source>
        <dbReference type="ARBA" id="ARBA00022984"/>
    </source>
</evidence>
<dbReference type="Proteomes" id="UP001519295">
    <property type="component" value="Unassembled WGS sequence"/>
</dbReference>
<evidence type="ECO:0000256" key="3">
    <source>
        <dbReference type="ARBA" id="ARBA00022960"/>
    </source>
</evidence>
<feature type="domain" description="BioF2-like acetyltransferase" evidence="7">
    <location>
        <begin position="170"/>
        <end position="298"/>
    </location>
</feature>
<evidence type="ECO:0000256" key="2">
    <source>
        <dbReference type="ARBA" id="ARBA00022679"/>
    </source>
</evidence>
<comment type="similarity">
    <text evidence="1">Belongs to the FemABX family.</text>
</comment>
<dbReference type="Pfam" id="PF13480">
    <property type="entry name" value="Acetyltransf_6"/>
    <property type="match status" value="1"/>
</dbReference>
<dbReference type="SUPFAM" id="SSF55729">
    <property type="entry name" value="Acyl-CoA N-acyltransferases (Nat)"/>
    <property type="match status" value="2"/>
</dbReference>